<reference evidence="12 13" key="1">
    <citation type="submission" date="2016-07" db="EMBL/GenBank/DDBJ databases">
        <title>Pervasive Adenine N6-methylation of Active Genes in Fungi.</title>
        <authorList>
            <consortium name="DOE Joint Genome Institute"/>
            <person name="Mondo S.J."/>
            <person name="Dannebaum R.O."/>
            <person name="Kuo R.C."/>
            <person name="Labutti K."/>
            <person name="Haridas S."/>
            <person name="Kuo A."/>
            <person name="Salamov A."/>
            <person name="Ahrendt S.R."/>
            <person name="Lipzen A."/>
            <person name="Sullivan W."/>
            <person name="Andreopoulos W.B."/>
            <person name="Clum A."/>
            <person name="Lindquist E."/>
            <person name="Daum C."/>
            <person name="Ramamoorthy G.K."/>
            <person name="Gryganskyi A."/>
            <person name="Culley D."/>
            <person name="Magnuson J.K."/>
            <person name="James T.Y."/>
            <person name="O'Malley M.A."/>
            <person name="Stajich J.E."/>
            <person name="Spatafora J.W."/>
            <person name="Visel A."/>
            <person name="Grigoriev I.V."/>
        </authorList>
    </citation>
    <scope>NUCLEOTIDE SEQUENCE [LARGE SCALE GENOMIC DNA]</scope>
    <source>
        <strain evidence="12 13">ATCC 12442</strain>
    </source>
</reference>
<keyword evidence="8" id="KW-0347">Helicase</keyword>
<dbReference type="Proteomes" id="UP000193922">
    <property type="component" value="Unassembled WGS sequence"/>
</dbReference>
<comment type="similarity">
    <text evidence="3">Belongs to the DNA2/NAM7 helicase family.</text>
</comment>
<dbReference type="InterPro" id="IPR048761">
    <property type="entry name" value="SMUBP-2_HCS1_1B"/>
</dbReference>
<dbReference type="OrthoDB" id="6513042at2759"/>
<protein>
    <recommendedName>
        <fullName evidence="4">DNA helicase</fullName>
        <ecNumber evidence="4">3.6.4.12</ecNumber>
    </recommendedName>
</protein>
<keyword evidence="6" id="KW-0547">Nucleotide-binding</keyword>
<dbReference type="GO" id="GO:0005694">
    <property type="term" value="C:chromosome"/>
    <property type="evidence" value="ECO:0007669"/>
    <property type="project" value="UniProtKB-ARBA"/>
</dbReference>
<dbReference type="Pfam" id="PF13086">
    <property type="entry name" value="AAA_11"/>
    <property type="match status" value="1"/>
</dbReference>
<sequence>MDIADFVASQTQLVERERDYEAEQSTALASNWLPTELQRLGFALVALRITRHTTGLGGKSLLTLEAPTPGTALLANTLRSGDIVSVTAPVNKKNLVGMHGVLTQCSDMKLTVALRTDDEVPGDWHERCSVRRLASDVTYRRMLQALRSLSERPAAAPVVRCLLGNSEPQFTEPAGEFFNMELNAQQQKAVRHAVTATDVALVHGPPGTGKTQAVVEIVRQLARNGRVLVCAPSNLAVDTLAERLGHPAVRLGHPARMLPKAAAMSLDALVKGSDSGSLLRDVRMELDQALARLPKAKRPERRELYGQIKDLRKEFRERERSVVAQTIDSARIVLATLSGAGARKLGDFHAVVIDEATQATEPECWIACIAGLPPTVTSGKPVETMFERVRHRCPNACVMLTTQYRMHEQIAKVSSQQLYENKLAADPSVAGHLLSDIAQSTDDTTTPLVLYDTAGSGMYEDTEAAGIADTDSKLNRSEAALAHAHVLRLLAADVSPRDIAVISPYNAQVRLLRELLRDHVEVEVGSVDGFQGREKEAVVLSLVRSNENQEIGFLSDYRRTNVAVTRARRHLCVIGDSETVARRSPFLNALFVHLEDNADLRYPDSM</sequence>
<dbReference type="GO" id="GO:0005634">
    <property type="term" value="C:nucleus"/>
    <property type="evidence" value="ECO:0007669"/>
    <property type="project" value="UniProtKB-SubCell"/>
</dbReference>
<dbReference type="PANTHER" id="PTHR43788">
    <property type="entry name" value="DNA2/NAM7 HELICASE FAMILY MEMBER"/>
    <property type="match status" value="1"/>
</dbReference>
<keyword evidence="13" id="KW-1185">Reference proteome</keyword>
<dbReference type="Gene3D" id="2.40.30.270">
    <property type="match status" value="1"/>
</dbReference>
<dbReference type="PANTHER" id="PTHR43788:SF8">
    <property type="entry name" value="DNA-BINDING PROTEIN SMUBP-2"/>
    <property type="match status" value="1"/>
</dbReference>
<evidence type="ECO:0000256" key="2">
    <source>
        <dbReference type="ARBA" id="ARBA00004496"/>
    </source>
</evidence>
<evidence type="ECO:0000313" key="12">
    <source>
        <dbReference type="EMBL" id="ORX74425.1"/>
    </source>
</evidence>
<organism evidence="12 13">
    <name type="scientific">Linderina pennispora</name>
    <dbReference type="NCBI Taxonomy" id="61395"/>
    <lineage>
        <taxon>Eukaryota</taxon>
        <taxon>Fungi</taxon>
        <taxon>Fungi incertae sedis</taxon>
        <taxon>Zoopagomycota</taxon>
        <taxon>Kickxellomycotina</taxon>
        <taxon>Kickxellomycetes</taxon>
        <taxon>Kickxellales</taxon>
        <taxon>Kickxellaceae</taxon>
        <taxon>Linderina</taxon>
    </lineage>
</organism>
<evidence type="ECO:0000256" key="5">
    <source>
        <dbReference type="ARBA" id="ARBA00022490"/>
    </source>
</evidence>
<dbReference type="Gene3D" id="3.40.50.300">
    <property type="entry name" value="P-loop containing nucleotide triphosphate hydrolases"/>
    <property type="match status" value="2"/>
</dbReference>
<evidence type="ECO:0000259" key="11">
    <source>
        <dbReference type="SMART" id="SM00382"/>
    </source>
</evidence>
<evidence type="ECO:0000256" key="3">
    <source>
        <dbReference type="ARBA" id="ARBA00007913"/>
    </source>
</evidence>
<dbReference type="EMBL" id="MCFD01000001">
    <property type="protein sequence ID" value="ORX74425.1"/>
    <property type="molecule type" value="Genomic_DNA"/>
</dbReference>
<dbReference type="InterPro" id="IPR047187">
    <property type="entry name" value="SF1_C_Upf1"/>
</dbReference>
<comment type="caution">
    <text evidence="12">The sequence shown here is derived from an EMBL/GenBank/DDBJ whole genome shotgun (WGS) entry which is preliminary data.</text>
</comment>
<keyword evidence="7 12" id="KW-0378">Hydrolase</keyword>
<comment type="subcellular location">
    <subcellularLocation>
        <location evidence="2">Cytoplasm</location>
    </subcellularLocation>
    <subcellularLocation>
        <location evidence="1">Nucleus</location>
    </subcellularLocation>
</comment>
<dbReference type="CDD" id="cd18808">
    <property type="entry name" value="SF1_C_Upf1"/>
    <property type="match status" value="1"/>
</dbReference>
<dbReference type="GeneID" id="63807470"/>
<dbReference type="EC" id="3.6.4.12" evidence="4"/>
<dbReference type="FunFam" id="3.40.50.300:FF:000326">
    <property type="entry name" value="P-loop containing nucleoside triphosphate hydrolase"/>
    <property type="match status" value="1"/>
</dbReference>
<dbReference type="GO" id="GO:0043139">
    <property type="term" value="F:5'-3' DNA helicase activity"/>
    <property type="evidence" value="ECO:0007669"/>
    <property type="project" value="TreeGrafter"/>
</dbReference>
<keyword evidence="10" id="KW-0539">Nucleus</keyword>
<evidence type="ECO:0000256" key="9">
    <source>
        <dbReference type="ARBA" id="ARBA00022840"/>
    </source>
</evidence>
<dbReference type="GO" id="GO:0005524">
    <property type="term" value="F:ATP binding"/>
    <property type="evidence" value="ECO:0007669"/>
    <property type="project" value="UniProtKB-KW"/>
</dbReference>
<dbReference type="InterPro" id="IPR027417">
    <property type="entry name" value="P-loop_NTPase"/>
</dbReference>
<dbReference type="InterPro" id="IPR003593">
    <property type="entry name" value="AAA+_ATPase"/>
</dbReference>
<dbReference type="GO" id="GO:0005737">
    <property type="term" value="C:cytoplasm"/>
    <property type="evidence" value="ECO:0007669"/>
    <property type="project" value="UniProtKB-SubCell"/>
</dbReference>
<dbReference type="Pfam" id="PF21138">
    <property type="entry name" value="SMUBP-2_HCS1_1B"/>
    <property type="match status" value="1"/>
</dbReference>
<proteinExistence type="inferred from homology"/>
<dbReference type="InterPro" id="IPR041677">
    <property type="entry name" value="DNA2/NAM7_AAA_11"/>
</dbReference>
<dbReference type="STRING" id="61395.A0A1Y1WM32"/>
<evidence type="ECO:0000256" key="10">
    <source>
        <dbReference type="ARBA" id="ARBA00023242"/>
    </source>
</evidence>
<evidence type="ECO:0000256" key="1">
    <source>
        <dbReference type="ARBA" id="ARBA00004123"/>
    </source>
</evidence>
<dbReference type="SUPFAM" id="SSF52540">
    <property type="entry name" value="P-loop containing nucleoside triphosphate hydrolases"/>
    <property type="match status" value="1"/>
</dbReference>
<name>A0A1Y1WM32_9FUNG</name>
<keyword evidence="5" id="KW-0963">Cytoplasm</keyword>
<dbReference type="GO" id="GO:0003723">
    <property type="term" value="F:RNA binding"/>
    <property type="evidence" value="ECO:0007669"/>
    <property type="project" value="InterPro"/>
</dbReference>
<evidence type="ECO:0000256" key="8">
    <source>
        <dbReference type="ARBA" id="ARBA00022806"/>
    </source>
</evidence>
<dbReference type="AlphaFoldDB" id="A0A1Y1WM32"/>
<evidence type="ECO:0000256" key="6">
    <source>
        <dbReference type="ARBA" id="ARBA00022741"/>
    </source>
</evidence>
<keyword evidence="9" id="KW-0067">ATP-binding</keyword>
<dbReference type="SMART" id="SM00382">
    <property type="entry name" value="AAA"/>
    <property type="match status" value="1"/>
</dbReference>
<dbReference type="Pfam" id="PF13087">
    <property type="entry name" value="AAA_12"/>
    <property type="match status" value="1"/>
</dbReference>
<gene>
    <name evidence="12" type="ORF">DL89DRAFT_300555</name>
</gene>
<evidence type="ECO:0000313" key="13">
    <source>
        <dbReference type="Proteomes" id="UP000193922"/>
    </source>
</evidence>
<dbReference type="GO" id="GO:0016787">
    <property type="term" value="F:hydrolase activity"/>
    <property type="evidence" value="ECO:0007669"/>
    <property type="project" value="UniProtKB-KW"/>
</dbReference>
<feature type="domain" description="AAA+ ATPase" evidence="11">
    <location>
        <begin position="196"/>
        <end position="424"/>
    </location>
</feature>
<evidence type="ECO:0000256" key="7">
    <source>
        <dbReference type="ARBA" id="ARBA00022801"/>
    </source>
</evidence>
<dbReference type="InterPro" id="IPR041679">
    <property type="entry name" value="DNA2/NAM7-like_C"/>
</dbReference>
<accession>A0A1Y1WM32</accession>
<dbReference type="InterPro" id="IPR050534">
    <property type="entry name" value="Coronavir_polyprotein_1ab"/>
</dbReference>
<evidence type="ECO:0000256" key="4">
    <source>
        <dbReference type="ARBA" id="ARBA00012551"/>
    </source>
</evidence>
<dbReference type="RefSeq" id="XP_040747636.1">
    <property type="nucleotide sequence ID" value="XM_040890822.1"/>
</dbReference>